<dbReference type="InterPro" id="IPR012337">
    <property type="entry name" value="RNaseH-like_sf"/>
</dbReference>
<dbReference type="Pfam" id="PF25597">
    <property type="entry name" value="SH3_retrovirus"/>
    <property type="match status" value="1"/>
</dbReference>
<dbReference type="InterPro" id="IPR036397">
    <property type="entry name" value="RNaseH_sf"/>
</dbReference>
<name>A5B044_VITVI</name>
<dbReference type="Pfam" id="PF14223">
    <property type="entry name" value="Retrotran_gag_2"/>
    <property type="match status" value="1"/>
</dbReference>
<gene>
    <name evidence="2" type="ORF">VITISV_031642</name>
</gene>
<evidence type="ECO:0000259" key="1">
    <source>
        <dbReference type="Pfam" id="PF25597"/>
    </source>
</evidence>
<dbReference type="InterPro" id="IPR057670">
    <property type="entry name" value="SH3_retrovirus"/>
</dbReference>
<dbReference type="SUPFAM" id="SSF53098">
    <property type="entry name" value="Ribonuclease H-like"/>
    <property type="match status" value="1"/>
</dbReference>
<feature type="domain" description="Retroviral polymerase SH3-like" evidence="1">
    <location>
        <begin position="501"/>
        <end position="560"/>
    </location>
</feature>
<sequence length="722" mass="80414">MDVEVAKRAPVEHPLNVILAQIAQPLIPITLPPLHIQLSRTNYSFWKSQILPAVRAYGLEGFLTSDHVHPPATIADANDPQVFVENPDFLYWTCIDQFLVSWLIGSISEAMLGHVIRCTSTTKIWSTLHEVFGIQSKARILQLRQQLQLKKCATLVNEYVLKKRTLAYCLIATGQPIFDDEVILYILSGLSPEYESVVVNITSKNHITLQCVMFMLQNHEQRIESCESTTQVDVNGASVHYATKERTPSTLVITEAMAITVDNLVVHEVCRKLVHIALKCYHQFDLSYQGQEAAANANSANTSSTTYTNLQAYMAAPSSGDPNNNSWFLDSGATHHITTDSSNLASKNDYNGKEKLDLITGATLLKGVHDRGLYHLELSPTRTTRAFLAHSSQPESCSSCFYNKIASCHSSVACNYYFSTPLSLHHQQQGRVERKHRHIIDLSLTFLAQAVMPLTFWLDACVSFVFIINQLPTKVLANFQSPFETLFGSKPDYSFFKVFGCSCYPYLRSYNSHKFSFKSTKCLFLGYSPAHNGYRCFSSSNRIYVAKLVTFNENDFPYSTLFTQPNTPYQSFIHKFNCSSYVLPYCPPVSPSSTHLPTSSSQHHISSFANMSNTFTAVVIDTPMVLTLPVSNALSDNACSSFSNSTTGSASLHSCLATGTIVPVVDNIVSTPCTHVVQLITATMSQPLLHTSTNIHSMQTWFKSGIYKPKVYTVVVALPDHF</sequence>
<organism evidence="2">
    <name type="scientific">Vitis vinifera</name>
    <name type="common">Grape</name>
    <dbReference type="NCBI Taxonomy" id="29760"/>
    <lineage>
        <taxon>Eukaryota</taxon>
        <taxon>Viridiplantae</taxon>
        <taxon>Streptophyta</taxon>
        <taxon>Embryophyta</taxon>
        <taxon>Tracheophyta</taxon>
        <taxon>Spermatophyta</taxon>
        <taxon>Magnoliopsida</taxon>
        <taxon>eudicotyledons</taxon>
        <taxon>Gunneridae</taxon>
        <taxon>Pentapetalae</taxon>
        <taxon>rosids</taxon>
        <taxon>Vitales</taxon>
        <taxon>Vitaceae</taxon>
        <taxon>Viteae</taxon>
        <taxon>Vitis</taxon>
    </lineage>
</organism>
<dbReference type="EMBL" id="AM442039">
    <property type="protein sequence ID" value="CAN78509.1"/>
    <property type="molecule type" value="Genomic_DNA"/>
</dbReference>
<dbReference type="PANTHER" id="PTHR47481:SF31">
    <property type="entry name" value="OS01G0873500 PROTEIN"/>
    <property type="match status" value="1"/>
</dbReference>
<dbReference type="PANTHER" id="PTHR47481">
    <property type="match status" value="1"/>
</dbReference>
<dbReference type="GO" id="GO:0003676">
    <property type="term" value="F:nucleic acid binding"/>
    <property type="evidence" value="ECO:0007669"/>
    <property type="project" value="InterPro"/>
</dbReference>
<accession>A5B044</accession>
<dbReference type="AlphaFoldDB" id="A5B044"/>
<proteinExistence type="predicted"/>
<reference evidence="2" key="1">
    <citation type="journal article" date="2007" name="PLoS ONE">
        <title>The first genome sequence of an elite grapevine cultivar (Pinot noir Vitis vinifera L.): coping with a highly heterozygous genome.</title>
        <authorList>
            <person name="Velasco R."/>
            <person name="Zharkikh A."/>
            <person name="Troggio M."/>
            <person name="Cartwright D.A."/>
            <person name="Cestaro A."/>
            <person name="Pruss D."/>
            <person name="Pindo M."/>
            <person name="FitzGerald L.M."/>
            <person name="Vezzulli S."/>
            <person name="Reid J."/>
            <person name="Malacarne G."/>
            <person name="Iliev D."/>
            <person name="Coppola G."/>
            <person name="Wardell B."/>
            <person name="Micheletti D."/>
            <person name="Macalma T."/>
            <person name="Facci M."/>
            <person name="Mitchell J.T."/>
            <person name="Perazzolli M."/>
            <person name="Eldredge G."/>
            <person name="Gatto P."/>
            <person name="Oyzerski R."/>
            <person name="Moretto M."/>
            <person name="Gutin N."/>
            <person name="Stefanini M."/>
            <person name="Chen Y."/>
            <person name="Segala C."/>
            <person name="Davenport C."/>
            <person name="Dematte L."/>
            <person name="Mraz A."/>
            <person name="Battilana J."/>
            <person name="Stormo K."/>
            <person name="Costa F."/>
            <person name="Tao Q."/>
            <person name="Si-Ammour A."/>
            <person name="Harkins T."/>
            <person name="Lackey A."/>
            <person name="Perbost C."/>
            <person name="Taillon B."/>
            <person name="Stella A."/>
            <person name="Solovyev V."/>
            <person name="Fawcett J.A."/>
            <person name="Sterck L."/>
            <person name="Vandepoele K."/>
            <person name="Grando S.M."/>
            <person name="Toppo S."/>
            <person name="Moser C."/>
            <person name="Lanchbury J."/>
            <person name="Bogden R."/>
            <person name="Skolnick M."/>
            <person name="Sgaramella V."/>
            <person name="Bhatnagar S.K."/>
            <person name="Fontana P."/>
            <person name="Gutin A."/>
            <person name="Van de Peer Y."/>
            <person name="Salamini F."/>
            <person name="Viola R."/>
        </authorList>
    </citation>
    <scope>NUCLEOTIDE SEQUENCE</scope>
</reference>
<protein>
    <recommendedName>
        <fullName evidence="1">Retroviral polymerase SH3-like domain-containing protein</fullName>
    </recommendedName>
</protein>
<dbReference type="Gene3D" id="3.30.420.10">
    <property type="entry name" value="Ribonuclease H-like superfamily/Ribonuclease H"/>
    <property type="match status" value="1"/>
</dbReference>
<evidence type="ECO:0000313" key="2">
    <source>
        <dbReference type="EMBL" id="CAN78509.1"/>
    </source>
</evidence>